<evidence type="ECO:0000313" key="2">
    <source>
        <dbReference type="Proteomes" id="UP000800200"/>
    </source>
</evidence>
<accession>A0A6A6DH79</accession>
<dbReference type="AlphaFoldDB" id="A0A6A6DH79"/>
<organism evidence="1 2">
    <name type="scientific">Zopfia rhizophila CBS 207.26</name>
    <dbReference type="NCBI Taxonomy" id="1314779"/>
    <lineage>
        <taxon>Eukaryota</taxon>
        <taxon>Fungi</taxon>
        <taxon>Dikarya</taxon>
        <taxon>Ascomycota</taxon>
        <taxon>Pezizomycotina</taxon>
        <taxon>Dothideomycetes</taxon>
        <taxon>Dothideomycetes incertae sedis</taxon>
        <taxon>Zopfiaceae</taxon>
        <taxon>Zopfia</taxon>
    </lineage>
</organism>
<proteinExistence type="predicted"/>
<evidence type="ECO:0000313" key="1">
    <source>
        <dbReference type="EMBL" id="KAF2178894.1"/>
    </source>
</evidence>
<gene>
    <name evidence="1" type="ORF">K469DRAFT_802419</name>
</gene>
<dbReference type="Proteomes" id="UP000800200">
    <property type="component" value="Unassembled WGS sequence"/>
</dbReference>
<keyword evidence="2" id="KW-1185">Reference proteome</keyword>
<name>A0A6A6DH79_9PEZI</name>
<dbReference type="OrthoDB" id="3798329at2759"/>
<reference evidence="1" key="1">
    <citation type="journal article" date="2020" name="Stud. Mycol.">
        <title>101 Dothideomycetes genomes: a test case for predicting lifestyles and emergence of pathogens.</title>
        <authorList>
            <person name="Haridas S."/>
            <person name="Albert R."/>
            <person name="Binder M."/>
            <person name="Bloem J."/>
            <person name="Labutti K."/>
            <person name="Salamov A."/>
            <person name="Andreopoulos B."/>
            <person name="Baker S."/>
            <person name="Barry K."/>
            <person name="Bills G."/>
            <person name="Bluhm B."/>
            <person name="Cannon C."/>
            <person name="Castanera R."/>
            <person name="Culley D."/>
            <person name="Daum C."/>
            <person name="Ezra D."/>
            <person name="Gonzalez J."/>
            <person name="Henrissat B."/>
            <person name="Kuo A."/>
            <person name="Liang C."/>
            <person name="Lipzen A."/>
            <person name="Lutzoni F."/>
            <person name="Magnuson J."/>
            <person name="Mondo S."/>
            <person name="Nolan M."/>
            <person name="Ohm R."/>
            <person name="Pangilinan J."/>
            <person name="Park H.-J."/>
            <person name="Ramirez L."/>
            <person name="Alfaro M."/>
            <person name="Sun H."/>
            <person name="Tritt A."/>
            <person name="Yoshinaga Y."/>
            <person name="Zwiers L.-H."/>
            <person name="Turgeon B."/>
            <person name="Goodwin S."/>
            <person name="Spatafora J."/>
            <person name="Crous P."/>
            <person name="Grigoriev I."/>
        </authorList>
    </citation>
    <scope>NUCLEOTIDE SEQUENCE</scope>
    <source>
        <strain evidence="1">CBS 207.26</strain>
    </source>
</reference>
<protein>
    <submittedName>
        <fullName evidence="1">Uncharacterized protein</fullName>
    </submittedName>
</protein>
<sequence>MSLVGMNWPHTFVKRTPGIQTKYNQKLDYQRYKQEEPAIIQGWFDLVCNVKAKYGIQDEDTYNFDESGFQIGIITQQKVVTGSERWY</sequence>
<dbReference type="EMBL" id="ML994672">
    <property type="protein sequence ID" value="KAF2178894.1"/>
    <property type="molecule type" value="Genomic_DNA"/>
</dbReference>